<feature type="domain" description="FBD" evidence="2">
    <location>
        <begin position="496"/>
        <end position="537"/>
    </location>
</feature>
<dbReference type="PANTHER" id="PTHR34145:SF28">
    <property type="entry name" value="F-BOX DOMAIN-CONTAINING PROTEIN"/>
    <property type="match status" value="1"/>
</dbReference>
<protein>
    <submittedName>
        <fullName evidence="4">Uncharacterized protein</fullName>
    </submittedName>
</protein>
<dbReference type="InterPro" id="IPR032675">
    <property type="entry name" value="LRR_dom_sf"/>
</dbReference>
<dbReference type="EMBL" id="JASCZI010000112">
    <property type="protein sequence ID" value="MED6108885.1"/>
    <property type="molecule type" value="Genomic_DNA"/>
</dbReference>
<accession>A0ABU6QB59</accession>
<dbReference type="Pfam" id="PF00646">
    <property type="entry name" value="F-box"/>
    <property type="match status" value="1"/>
</dbReference>
<sequence>MEGNQTDIISSLPESLLLYTLSTLPFKEAAKTCILSKKWLQMWHSTNPVVNNKLEFTNDDKDHEAIEAQQRKAFKNFIKNWIIFHKHHHLNEKFTLKISPPSNCSHIIGACIDFVSEDGVKDLELDFAKPQWENEEEDPEQDNDSALVVFPRCIYEHEKLHQKLESLKLHSCNFSPESFAKFEALRDVTLAWMPLRTETVKTLLSSCKWIESLTLKRCWDLEDLELGKLELKKLVIDNCSLDVDDICFEARNLKAFKYSGLVGVSDVIVEASTIEEADFDFDTMFFECGNLLQKFLYDFSAVNVLTVCSVLLQTIHLGDEPVRLQGNMMVRHLKMKIQLHQQELHGFLWILNSCPRLTKLTIDLDRRCSIVPGYEDPYYNVDHERFWDKLIVPFCLRKNLREVEVNGFMGTRNQVMACYFFIGAALKLKKLTIKVLNEENDDHAMVHMRHLSASQLLLARRASNDLIATREYDGETLEDENPITSTRIRFWDRVIVPFCLRKNLREVEVNGFMGTRNQVMACYYFISGALKLKKLTIKVLNEENDDPVTCLIFPNRNCFLLKELEII</sequence>
<evidence type="ECO:0000313" key="4">
    <source>
        <dbReference type="EMBL" id="MED6108885.1"/>
    </source>
</evidence>
<name>A0ABU6QB59_9FABA</name>
<evidence type="ECO:0000313" key="5">
    <source>
        <dbReference type="Proteomes" id="UP001341840"/>
    </source>
</evidence>
<keyword evidence="5" id="KW-1185">Reference proteome</keyword>
<dbReference type="InterPro" id="IPR053772">
    <property type="entry name" value="At1g61320/At1g61330-like"/>
</dbReference>
<dbReference type="Pfam" id="PF08387">
    <property type="entry name" value="FBD"/>
    <property type="match status" value="1"/>
</dbReference>
<feature type="domain" description="F-box" evidence="1">
    <location>
        <begin position="9"/>
        <end position="47"/>
    </location>
</feature>
<dbReference type="InterPro" id="IPR001810">
    <property type="entry name" value="F-box_dom"/>
</dbReference>
<evidence type="ECO:0000259" key="3">
    <source>
        <dbReference type="Pfam" id="PF23622"/>
    </source>
</evidence>
<dbReference type="PANTHER" id="PTHR34145">
    <property type="entry name" value="OS02G0105600 PROTEIN"/>
    <property type="match status" value="1"/>
</dbReference>
<dbReference type="SUPFAM" id="SSF52047">
    <property type="entry name" value="RNI-like"/>
    <property type="match status" value="1"/>
</dbReference>
<dbReference type="InterPro" id="IPR006566">
    <property type="entry name" value="FBD"/>
</dbReference>
<feature type="domain" description="At1g61320/AtMIF1 LRR" evidence="3">
    <location>
        <begin position="150"/>
        <end position="462"/>
    </location>
</feature>
<dbReference type="Pfam" id="PF23622">
    <property type="entry name" value="LRR_At1g61320_AtMIF1"/>
    <property type="match status" value="1"/>
</dbReference>
<dbReference type="Gene3D" id="3.80.10.10">
    <property type="entry name" value="Ribonuclease Inhibitor"/>
    <property type="match status" value="1"/>
</dbReference>
<reference evidence="4 5" key="1">
    <citation type="journal article" date="2023" name="Plants (Basel)">
        <title>Bridging the Gap: Combining Genomics and Transcriptomics Approaches to Understand Stylosanthes scabra, an Orphan Legume from the Brazilian Caatinga.</title>
        <authorList>
            <person name="Ferreira-Neto J.R.C."/>
            <person name="da Silva M.D."/>
            <person name="Binneck E."/>
            <person name="de Melo N.F."/>
            <person name="da Silva R.H."/>
            <person name="de Melo A.L.T.M."/>
            <person name="Pandolfi V."/>
            <person name="Bustamante F.O."/>
            <person name="Brasileiro-Vidal A.C."/>
            <person name="Benko-Iseppon A.M."/>
        </authorList>
    </citation>
    <scope>NUCLEOTIDE SEQUENCE [LARGE SCALE GENOMIC DNA]</scope>
    <source>
        <tissue evidence="4">Leaves</tissue>
    </source>
</reference>
<dbReference type="SUPFAM" id="SSF81383">
    <property type="entry name" value="F-box domain"/>
    <property type="match status" value="1"/>
</dbReference>
<dbReference type="Proteomes" id="UP001341840">
    <property type="component" value="Unassembled WGS sequence"/>
</dbReference>
<proteinExistence type="predicted"/>
<dbReference type="InterPro" id="IPR055357">
    <property type="entry name" value="LRR_At1g61320_AtMIF1"/>
</dbReference>
<evidence type="ECO:0000259" key="2">
    <source>
        <dbReference type="Pfam" id="PF08387"/>
    </source>
</evidence>
<gene>
    <name evidence="4" type="ORF">PIB30_028347</name>
</gene>
<dbReference type="InterPro" id="IPR036047">
    <property type="entry name" value="F-box-like_dom_sf"/>
</dbReference>
<comment type="caution">
    <text evidence="4">The sequence shown here is derived from an EMBL/GenBank/DDBJ whole genome shotgun (WGS) entry which is preliminary data.</text>
</comment>
<organism evidence="4 5">
    <name type="scientific">Stylosanthes scabra</name>
    <dbReference type="NCBI Taxonomy" id="79078"/>
    <lineage>
        <taxon>Eukaryota</taxon>
        <taxon>Viridiplantae</taxon>
        <taxon>Streptophyta</taxon>
        <taxon>Embryophyta</taxon>
        <taxon>Tracheophyta</taxon>
        <taxon>Spermatophyta</taxon>
        <taxon>Magnoliopsida</taxon>
        <taxon>eudicotyledons</taxon>
        <taxon>Gunneridae</taxon>
        <taxon>Pentapetalae</taxon>
        <taxon>rosids</taxon>
        <taxon>fabids</taxon>
        <taxon>Fabales</taxon>
        <taxon>Fabaceae</taxon>
        <taxon>Papilionoideae</taxon>
        <taxon>50 kb inversion clade</taxon>
        <taxon>dalbergioids sensu lato</taxon>
        <taxon>Dalbergieae</taxon>
        <taxon>Pterocarpus clade</taxon>
        <taxon>Stylosanthes</taxon>
    </lineage>
</organism>
<evidence type="ECO:0000259" key="1">
    <source>
        <dbReference type="Pfam" id="PF00646"/>
    </source>
</evidence>